<dbReference type="EMBL" id="AP026830">
    <property type="protein sequence ID" value="BDR92361.1"/>
    <property type="molecule type" value="Genomic_DNA"/>
</dbReference>
<dbReference type="InterPro" id="IPR029061">
    <property type="entry name" value="THDP-binding"/>
</dbReference>
<dbReference type="InterPro" id="IPR009014">
    <property type="entry name" value="Transketo_C/PFOR_II"/>
</dbReference>
<dbReference type="PANTHER" id="PTHR43825">
    <property type="entry name" value="PYRUVATE DEHYDROGENASE E1 COMPONENT"/>
    <property type="match status" value="1"/>
</dbReference>
<name>A0ABN6SR87_9CREN</name>
<dbReference type="Pfam" id="PF00456">
    <property type="entry name" value="Transketolase_N"/>
    <property type="match status" value="1"/>
</dbReference>
<dbReference type="Gene3D" id="3.40.50.970">
    <property type="match status" value="2"/>
</dbReference>
<keyword evidence="8" id="KW-0472">Membrane</keyword>
<dbReference type="InterPro" id="IPR051157">
    <property type="entry name" value="PDH/Transketolase"/>
</dbReference>
<comment type="cofactor">
    <cofactor evidence="1">
        <name>Mn(2+)</name>
        <dbReference type="ChEBI" id="CHEBI:29035"/>
    </cofactor>
</comment>
<dbReference type="InterPro" id="IPR005475">
    <property type="entry name" value="Transketolase-like_Pyr-bd"/>
</dbReference>
<dbReference type="Gene3D" id="3.40.50.920">
    <property type="match status" value="1"/>
</dbReference>
<dbReference type="SUPFAM" id="SSF52518">
    <property type="entry name" value="Thiamin diphosphate-binding fold (THDP-binding)"/>
    <property type="match status" value="2"/>
</dbReference>
<dbReference type="Proteomes" id="UP001060771">
    <property type="component" value="Chromosome"/>
</dbReference>
<sequence length="582" mass="63917">MLNGAYGISGIPMVIEKLGISLDLNRLVEVRDRARDLLIKLDREFPYIHLGSSLAALDVINVLTRIMRKGNNDCRDWFILSIGHVAPALYAILTVEGAIPAEKLMEINQLTSSVSTHADNMDLPYIDATTGSLGQGLSMGVGLALTSRSRGCSDGVVYVLMGDGELNEGQPWEAAMTATKYGLDNLIAIVSLNGYQLDGPTSTIKPINYVRIFEALGWNVLYGNGHDYEEIINLIIKARENRGKPSVIFLSTIRGRGIKNLENSGKQTLNPPQRPQFSMREALGVTLARLGEDNDKLVVITTDVGESTRARYFGERFPGRYFNIGISEQDLIGVAVGFALGGYVPIAMAYAMFMMRGWEQIRNSLGRMNLNVKLIATHAGLSDFADGPSHQAIEDVALMRTLSNMIVVAPADAWDVERIIPRIIEHRGPVYVRIGRDYSPPITMDLDYEFRLGDVYELVDGDDAAIMGYGPPLYGAVKAAMELRKMGIKVGVYNVPTIKPLNEYTVKRIAHRVGNIIVVEEHSPRGGLGSAIAELVSGIARVKMLGVDGYGHWGRSEEELLRFYGLDEESITDVALKLVNSQ</sequence>
<dbReference type="EC" id="1.2.7.11" evidence="6"/>
<feature type="domain" description="Transketolase-like pyrimidine-binding" evidence="9">
    <location>
        <begin position="277"/>
        <end position="442"/>
    </location>
</feature>
<proteinExistence type="inferred from homology"/>
<keyword evidence="11" id="KW-1185">Reference proteome</keyword>
<dbReference type="PANTHER" id="PTHR43825:SF1">
    <property type="entry name" value="TRANSKETOLASE-LIKE PYRIMIDINE-BINDING DOMAIN-CONTAINING PROTEIN"/>
    <property type="match status" value="1"/>
</dbReference>
<reference evidence="11" key="1">
    <citation type="submission" date="2022-09" db="EMBL/GenBank/DDBJ databases">
        <title>Complete genome sequence of Vulcanisaeta souniana.</title>
        <authorList>
            <person name="Kato S."/>
            <person name="Itoh T."/>
            <person name="Ohkuma M."/>
        </authorList>
    </citation>
    <scope>NUCLEOTIDE SEQUENCE [LARGE SCALE GENOMIC DNA]</scope>
    <source>
        <strain evidence="11">JCM 11219</strain>
    </source>
</reference>
<dbReference type="SUPFAM" id="SSF52922">
    <property type="entry name" value="TK C-terminal domain-like"/>
    <property type="match status" value="1"/>
</dbReference>
<comment type="subunit">
    <text evidence="5">Heterodimer composed of an alpha and a beta subunit.</text>
</comment>
<evidence type="ECO:0000256" key="1">
    <source>
        <dbReference type="ARBA" id="ARBA00001936"/>
    </source>
</evidence>
<dbReference type="CDD" id="cd07033">
    <property type="entry name" value="TPP_PYR_DXS_TK_like"/>
    <property type="match status" value="1"/>
</dbReference>
<feature type="transmembrane region" description="Helical" evidence="8">
    <location>
        <begin position="331"/>
        <end position="353"/>
    </location>
</feature>
<evidence type="ECO:0000259" key="9">
    <source>
        <dbReference type="SMART" id="SM00861"/>
    </source>
</evidence>
<dbReference type="Pfam" id="PF02779">
    <property type="entry name" value="Transket_pyr"/>
    <property type="match status" value="1"/>
</dbReference>
<evidence type="ECO:0000256" key="8">
    <source>
        <dbReference type="SAM" id="Phobius"/>
    </source>
</evidence>
<comment type="cofactor">
    <cofactor evidence="3">
        <name>thiamine diphosphate</name>
        <dbReference type="ChEBI" id="CHEBI:58937"/>
    </cofactor>
</comment>
<keyword evidence="8" id="KW-1133">Transmembrane helix</keyword>
<accession>A0ABN6SR87</accession>
<evidence type="ECO:0000256" key="4">
    <source>
        <dbReference type="ARBA" id="ARBA00007131"/>
    </source>
</evidence>
<evidence type="ECO:0000256" key="3">
    <source>
        <dbReference type="ARBA" id="ARBA00001964"/>
    </source>
</evidence>
<dbReference type="InterPro" id="IPR033248">
    <property type="entry name" value="Transketolase_C"/>
</dbReference>
<evidence type="ECO:0000256" key="7">
    <source>
        <dbReference type="ARBA" id="ARBA00048893"/>
    </source>
</evidence>
<comment type="similarity">
    <text evidence="4">Belongs to the transketolase family.</text>
</comment>
<dbReference type="SMART" id="SM00861">
    <property type="entry name" value="Transket_pyr"/>
    <property type="match status" value="1"/>
</dbReference>
<comment type="catalytic activity">
    <reaction evidence="7">
        <text>a 2-oxocarboxylate + 2 oxidized [2Fe-2S]-[ferredoxin] + CoA = an acyl-CoA + 2 reduced [2Fe-2S]-[ferredoxin] + CO2 + H(+)</text>
        <dbReference type="Rhea" id="RHEA:42316"/>
        <dbReference type="Rhea" id="RHEA-COMP:10000"/>
        <dbReference type="Rhea" id="RHEA-COMP:10001"/>
        <dbReference type="ChEBI" id="CHEBI:15378"/>
        <dbReference type="ChEBI" id="CHEBI:16526"/>
        <dbReference type="ChEBI" id="CHEBI:33737"/>
        <dbReference type="ChEBI" id="CHEBI:33738"/>
        <dbReference type="ChEBI" id="CHEBI:35179"/>
        <dbReference type="ChEBI" id="CHEBI:57287"/>
        <dbReference type="ChEBI" id="CHEBI:58342"/>
        <dbReference type="EC" id="1.2.7.11"/>
    </reaction>
</comment>
<evidence type="ECO:0000256" key="2">
    <source>
        <dbReference type="ARBA" id="ARBA00001946"/>
    </source>
</evidence>
<dbReference type="InterPro" id="IPR005474">
    <property type="entry name" value="Transketolase_N"/>
</dbReference>
<comment type="cofactor">
    <cofactor evidence="2">
        <name>Mg(2+)</name>
        <dbReference type="ChEBI" id="CHEBI:18420"/>
    </cofactor>
</comment>
<evidence type="ECO:0000256" key="6">
    <source>
        <dbReference type="ARBA" id="ARBA00012691"/>
    </source>
</evidence>
<evidence type="ECO:0000313" key="11">
    <source>
        <dbReference type="Proteomes" id="UP001060771"/>
    </source>
</evidence>
<gene>
    <name evidence="10" type="ORF">Vsou_14540</name>
</gene>
<evidence type="ECO:0000313" key="10">
    <source>
        <dbReference type="EMBL" id="BDR92361.1"/>
    </source>
</evidence>
<dbReference type="Pfam" id="PF02780">
    <property type="entry name" value="Transketolase_C"/>
    <property type="match status" value="1"/>
</dbReference>
<keyword evidence="8" id="KW-0812">Transmembrane</keyword>
<organism evidence="10 11">
    <name type="scientific">Vulcanisaeta souniana JCM 11219</name>
    <dbReference type="NCBI Taxonomy" id="1293586"/>
    <lineage>
        <taxon>Archaea</taxon>
        <taxon>Thermoproteota</taxon>
        <taxon>Thermoprotei</taxon>
        <taxon>Thermoproteales</taxon>
        <taxon>Thermoproteaceae</taxon>
        <taxon>Vulcanisaeta</taxon>
    </lineage>
</organism>
<evidence type="ECO:0000256" key="5">
    <source>
        <dbReference type="ARBA" id="ARBA00011631"/>
    </source>
</evidence>
<protein>
    <recommendedName>
        <fullName evidence="6">2-oxoacid oxidoreductase (ferredoxin)</fullName>
        <ecNumber evidence="6">1.2.7.11</ecNumber>
    </recommendedName>
</protein>